<evidence type="ECO:0000313" key="2">
    <source>
        <dbReference type="EMBL" id="KAG9254630.1"/>
    </source>
</evidence>
<name>A0A9P7ZN57_9HYPO</name>
<dbReference type="RefSeq" id="XP_046118554.1">
    <property type="nucleotide sequence ID" value="XM_046262189.1"/>
</dbReference>
<dbReference type="EMBL" id="MU251253">
    <property type="protein sequence ID" value="KAG9254630.1"/>
    <property type="molecule type" value="Genomic_DNA"/>
</dbReference>
<feature type="compositionally biased region" description="Basic and acidic residues" evidence="1">
    <location>
        <begin position="29"/>
        <end position="42"/>
    </location>
</feature>
<dbReference type="AlphaFoldDB" id="A0A9P7ZN57"/>
<keyword evidence="3" id="KW-1185">Reference proteome</keyword>
<comment type="caution">
    <text evidence="2">The sequence shown here is derived from an EMBL/GenBank/DDBJ whole genome shotgun (WGS) entry which is preliminary data.</text>
</comment>
<feature type="compositionally biased region" description="Polar residues" evidence="1">
    <location>
        <begin position="107"/>
        <end position="119"/>
    </location>
</feature>
<proteinExistence type="predicted"/>
<feature type="region of interest" description="Disordered" evidence="1">
    <location>
        <begin position="1"/>
        <end position="61"/>
    </location>
</feature>
<feature type="region of interest" description="Disordered" evidence="1">
    <location>
        <begin position="98"/>
        <end position="119"/>
    </location>
</feature>
<gene>
    <name evidence="2" type="ORF">F5Z01DRAFT_636115</name>
</gene>
<evidence type="ECO:0000313" key="3">
    <source>
        <dbReference type="Proteomes" id="UP000887229"/>
    </source>
</evidence>
<organism evidence="2 3">
    <name type="scientific">Emericellopsis atlantica</name>
    <dbReference type="NCBI Taxonomy" id="2614577"/>
    <lineage>
        <taxon>Eukaryota</taxon>
        <taxon>Fungi</taxon>
        <taxon>Dikarya</taxon>
        <taxon>Ascomycota</taxon>
        <taxon>Pezizomycotina</taxon>
        <taxon>Sordariomycetes</taxon>
        <taxon>Hypocreomycetidae</taxon>
        <taxon>Hypocreales</taxon>
        <taxon>Bionectriaceae</taxon>
        <taxon>Emericellopsis</taxon>
    </lineage>
</organism>
<evidence type="ECO:0000256" key="1">
    <source>
        <dbReference type="SAM" id="MobiDB-lite"/>
    </source>
</evidence>
<protein>
    <submittedName>
        <fullName evidence="2">Uncharacterized protein</fullName>
    </submittedName>
</protein>
<dbReference type="GeneID" id="70293092"/>
<accession>A0A9P7ZN57</accession>
<sequence length="312" mass="34218">MDLSLLLNATELDAERHGNAPPCSATRNSPEHDPNPWRQHHEGRWRRPLSKSSGSASLPMVQFKELDLNRRGSLRSEEDEHCAASLYRGQHRVSDSLSSLTSYESSQAGTHSRNSSVTTLGDEHCVSTSSEASIDSKLATVDEEGFTHRTALMAASPLPRGVDVRYTGGYGPLEAPRGGITHRRQYSEANTVKMAMQMGAPRWQRLESNESVGLRRPSAGLLASSLAFPFPLVYSLCTRTPPALPSQLEFLFTKPSTKITTRQYRSTLLAPLCPALVLCNTPVKAQRLIARSSRECVALMGIFGRIASESQV</sequence>
<reference evidence="2" key="1">
    <citation type="journal article" date="2021" name="IMA Fungus">
        <title>Genomic characterization of three marine fungi, including Emericellopsis atlantica sp. nov. with signatures of a generalist lifestyle and marine biomass degradation.</title>
        <authorList>
            <person name="Hagestad O.C."/>
            <person name="Hou L."/>
            <person name="Andersen J.H."/>
            <person name="Hansen E.H."/>
            <person name="Altermark B."/>
            <person name="Li C."/>
            <person name="Kuhnert E."/>
            <person name="Cox R.J."/>
            <person name="Crous P.W."/>
            <person name="Spatafora J.W."/>
            <person name="Lail K."/>
            <person name="Amirebrahimi M."/>
            <person name="Lipzen A."/>
            <person name="Pangilinan J."/>
            <person name="Andreopoulos W."/>
            <person name="Hayes R.D."/>
            <person name="Ng V."/>
            <person name="Grigoriev I.V."/>
            <person name="Jackson S.A."/>
            <person name="Sutton T.D.S."/>
            <person name="Dobson A.D.W."/>
            <person name="Rama T."/>
        </authorList>
    </citation>
    <scope>NUCLEOTIDE SEQUENCE</scope>
    <source>
        <strain evidence="2">TS7</strain>
    </source>
</reference>
<dbReference type="Proteomes" id="UP000887229">
    <property type="component" value="Unassembled WGS sequence"/>
</dbReference>